<reference evidence="3" key="1">
    <citation type="submission" date="2016-10" db="EMBL/GenBank/DDBJ databases">
        <authorList>
            <person name="Varghese N."/>
            <person name="Submissions S."/>
        </authorList>
    </citation>
    <scope>NUCLEOTIDE SEQUENCE [LARGE SCALE GENOMIC DNA]</scope>
    <source>
        <strain evidence="3">CGMCC 1.6981</strain>
    </source>
</reference>
<dbReference type="OrthoDB" id="334367at2"/>
<name>A0A1I7K2B1_9GAMM</name>
<dbReference type="EMBL" id="FPBP01000014">
    <property type="protein sequence ID" value="SFU91495.1"/>
    <property type="molecule type" value="Genomic_DNA"/>
</dbReference>
<protein>
    <submittedName>
        <fullName evidence="2">Predicted nuclease, contains PIN domain, potential toxin-antitoxin system component</fullName>
    </submittedName>
</protein>
<sequence>MILWVDAQLSPHLAPWITENLGMEAYSARWLGYRDASDEEIFAAARKADAVVLTKDRDFPDLLERHGPPPRVVWVTMGNTTNARMREVLARLLPEALGLLSKGEPLVELGDWQ</sequence>
<evidence type="ECO:0000259" key="1">
    <source>
        <dbReference type="Pfam" id="PF18480"/>
    </source>
</evidence>
<evidence type="ECO:0000313" key="3">
    <source>
        <dbReference type="Proteomes" id="UP000198693"/>
    </source>
</evidence>
<proteinExistence type="predicted"/>
<organism evidence="2 3">
    <name type="scientific">Halomonas korlensis</name>
    <dbReference type="NCBI Taxonomy" id="463301"/>
    <lineage>
        <taxon>Bacteria</taxon>
        <taxon>Pseudomonadati</taxon>
        <taxon>Pseudomonadota</taxon>
        <taxon>Gammaproteobacteria</taxon>
        <taxon>Oceanospirillales</taxon>
        <taxon>Halomonadaceae</taxon>
        <taxon>Halomonas</taxon>
    </lineage>
</organism>
<dbReference type="InterPro" id="IPR041049">
    <property type="entry name" value="DUF5615"/>
</dbReference>
<gene>
    <name evidence="2" type="ORF">SAMN04487955_11427</name>
</gene>
<dbReference type="Proteomes" id="UP000198693">
    <property type="component" value="Unassembled WGS sequence"/>
</dbReference>
<dbReference type="AlphaFoldDB" id="A0A1I7K2B1"/>
<dbReference type="Pfam" id="PF18480">
    <property type="entry name" value="DUF5615"/>
    <property type="match status" value="1"/>
</dbReference>
<dbReference type="RefSeq" id="WP_089797095.1">
    <property type="nucleotide sequence ID" value="NZ_FPBP01000014.1"/>
</dbReference>
<accession>A0A1I7K2B1</accession>
<keyword evidence="3" id="KW-1185">Reference proteome</keyword>
<evidence type="ECO:0000313" key="2">
    <source>
        <dbReference type="EMBL" id="SFU91495.1"/>
    </source>
</evidence>
<feature type="domain" description="DUF5615" evidence="1">
    <location>
        <begin position="1"/>
        <end position="97"/>
    </location>
</feature>
<dbReference type="STRING" id="463301.SAMN04487955_11427"/>